<comment type="caution">
    <text evidence="1">The sequence shown here is derived from an EMBL/GenBank/DDBJ whole genome shotgun (WGS) entry which is preliminary data.</text>
</comment>
<evidence type="ECO:0000313" key="2">
    <source>
        <dbReference type="Proteomes" id="UP001060215"/>
    </source>
</evidence>
<accession>A0ACC0HKY3</accession>
<evidence type="ECO:0000313" key="1">
    <source>
        <dbReference type="EMBL" id="KAI8013552.1"/>
    </source>
</evidence>
<proteinExistence type="predicted"/>
<keyword evidence="2" id="KW-1185">Reference proteome</keyword>
<dbReference type="EMBL" id="CM045761">
    <property type="protein sequence ID" value="KAI8013552.1"/>
    <property type="molecule type" value="Genomic_DNA"/>
</dbReference>
<organism evidence="1 2">
    <name type="scientific">Camellia lanceoleosa</name>
    <dbReference type="NCBI Taxonomy" id="1840588"/>
    <lineage>
        <taxon>Eukaryota</taxon>
        <taxon>Viridiplantae</taxon>
        <taxon>Streptophyta</taxon>
        <taxon>Embryophyta</taxon>
        <taxon>Tracheophyta</taxon>
        <taxon>Spermatophyta</taxon>
        <taxon>Magnoliopsida</taxon>
        <taxon>eudicotyledons</taxon>
        <taxon>Gunneridae</taxon>
        <taxon>Pentapetalae</taxon>
        <taxon>asterids</taxon>
        <taxon>Ericales</taxon>
        <taxon>Theaceae</taxon>
        <taxon>Camellia</taxon>
    </lineage>
</organism>
<dbReference type="Proteomes" id="UP001060215">
    <property type="component" value="Chromosome 4"/>
</dbReference>
<reference evidence="1 2" key="1">
    <citation type="journal article" date="2022" name="Plant J.">
        <title>Chromosome-level genome of Camellia lanceoleosa provides a valuable resource for understanding genome evolution and self-incompatibility.</title>
        <authorList>
            <person name="Gong W."/>
            <person name="Xiao S."/>
            <person name="Wang L."/>
            <person name="Liao Z."/>
            <person name="Chang Y."/>
            <person name="Mo W."/>
            <person name="Hu G."/>
            <person name="Li W."/>
            <person name="Zhao G."/>
            <person name="Zhu H."/>
            <person name="Hu X."/>
            <person name="Ji K."/>
            <person name="Xiang X."/>
            <person name="Song Q."/>
            <person name="Yuan D."/>
            <person name="Jin S."/>
            <person name="Zhang L."/>
        </authorList>
    </citation>
    <scope>NUCLEOTIDE SEQUENCE [LARGE SCALE GENOMIC DNA]</scope>
    <source>
        <strain evidence="1">SQ_2022a</strain>
    </source>
</reference>
<sequence>MFTSEDLKKATKYYDESKIVGRGGNGIVYKGTLGDKRIVAIRKSKVVDESQVEQFINEIVVLSQINHPNVVKLVAIETASALSHLHSERKASVPIIHRDVKTTNILLDDNWTAKLSDFQASRLVPKDKIQFATVIQGTLGYLDPEYLQTSQLTEKSDVYSFGVVLVELITGKKALAFDRPEEERCLATYFLSSLKTGRLNQAIDKHRENEGETVEQLKKVADIAERCLKLKMEERPTMKDVAMELERLIMKKMGNKHPQVETNIDVISEETEDLLGQKKSSGYEFEGCSSNTTTTE</sequence>
<gene>
    <name evidence="1" type="ORF">LOK49_LG05G02543</name>
</gene>
<name>A0ACC0HKY3_9ERIC</name>
<protein>
    <submittedName>
        <fullName evidence="1">Wall-associated receptor kinase-like 16</fullName>
    </submittedName>
</protein>